<keyword evidence="3" id="KW-1185">Reference proteome</keyword>
<evidence type="ECO:0000313" key="2">
    <source>
        <dbReference type="EMBL" id="GAB1225037.1"/>
    </source>
</evidence>
<name>A0ABQ0DQJ2_9EUKA</name>
<feature type="transmembrane region" description="Helical" evidence="1">
    <location>
        <begin position="6"/>
        <end position="23"/>
    </location>
</feature>
<gene>
    <name evidence="2" type="ORF">ENUP19_0240G0043</name>
</gene>
<accession>A0ABQ0DQJ2</accession>
<comment type="caution">
    <text evidence="2">The sequence shown here is derived from an EMBL/GenBank/DDBJ whole genome shotgun (WGS) entry which is preliminary data.</text>
</comment>
<keyword evidence="1" id="KW-0472">Membrane</keyword>
<proteinExistence type="predicted"/>
<organism evidence="2 3">
    <name type="scientific">Entamoeba nuttalli</name>
    <dbReference type="NCBI Taxonomy" id="412467"/>
    <lineage>
        <taxon>Eukaryota</taxon>
        <taxon>Amoebozoa</taxon>
        <taxon>Evosea</taxon>
        <taxon>Archamoebae</taxon>
        <taxon>Mastigamoebida</taxon>
        <taxon>Entamoebidae</taxon>
        <taxon>Entamoeba</taxon>
    </lineage>
</organism>
<keyword evidence="1" id="KW-0812">Transmembrane</keyword>
<evidence type="ECO:0000256" key="1">
    <source>
        <dbReference type="SAM" id="Phobius"/>
    </source>
</evidence>
<evidence type="ECO:0000313" key="3">
    <source>
        <dbReference type="Proteomes" id="UP001628156"/>
    </source>
</evidence>
<reference evidence="2 3" key="1">
    <citation type="journal article" date="2019" name="PLoS Negl. Trop. Dis.">
        <title>Whole genome sequencing of Entamoeba nuttalli reveals mammalian host-related molecular signatures and a novel octapeptide-repeat surface protein.</title>
        <authorList>
            <person name="Tanaka M."/>
            <person name="Makiuchi T."/>
            <person name="Komiyama T."/>
            <person name="Shiina T."/>
            <person name="Osaki K."/>
            <person name="Tachibana H."/>
        </authorList>
    </citation>
    <scope>NUCLEOTIDE SEQUENCE [LARGE SCALE GENOMIC DNA]</scope>
    <source>
        <strain evidence="2 3">P19-061405</strain>
    </source>
</reference>
<sequence>MKTKSLVTLSIFLIVVYFYLLLYHPNETPFKYEIKDIKPPQPKYKTNLFDLSKFNYKGNCGNVFQYQPSNTQDLILYSGSVELSAWTEIKKYADIIQPMINDVMPTVTKVFLLIGKPPTITFLEEMKRYGVRVIQTTNSSQQISKNDGVVQRIFVSLKYLKENKNKYNRVIFSDFRDVFYFNDAFATFTKDDLILLMECYGIHSRRCSTFIEPTNNKWVQEGFGREAASSFAKRKEIIINGGIFFGGIDKVIELLTIEVKNIEGKKFNWGLDQAALNYIYYTGQLNHLNLTKEFCSQRICFTESVTSLYNFSTKTLISNPSGCSPVIRHKINLSNIHFL</sequence>
<dbReference type="Proteomes" id="UP001628156">
    <property type="component" value="Unassembled WGS sequence"/>
</dbReference>
<dbReference type="EMBL" id="BAAFRS010000240">
    <property type="protein sequence ID" value="GAB1225037.1"/>
    <property type="molecule type" value="Genomic_DNA"/>
</dbReference>
<keyword evidence="1" id="KW-1133">Transmembrane helix</keyword>
<protein>
    <submittedName>
        <fullName evidence="2">Uncharacterized protein</fullName>
    </submittedName>
</protein>